<proteinExistence type="predicted"/>
<gene>
    <name evidence="2" type="ORF">GCM10011403_06850</name>
</gene>
<sequence length="213" mass="23895">MQARVAYQATLSDSRGYTQADIGLTASPGGLLAKNSDEAFTNTRFNASADYTYLTFDLRRETRLQQAPDGWRWLVNSGGQLSNRNLLGSEQYSAGGNATVRGYEEEEVLGDNAFYFNQELVLPMLSLLDPGRLQPGSTDALTLFAFQDYAHTWNQDKLPDEKAFEIASVGIGFRYQYQPYLSASFSYGWQLKDSGSSNEGDNRRMHFSLRFTL</sequence>
<organism evidence="2 3">
    <name type="scientific">Pseudohongiella nitratireducens</name>
    <dbReference type="NCBI Taxonomy" id="1768907"/>
    <lineage>
        <taxon>Bacteria</taxon>
        <taxon>Pseudomonadati</taxon>
        <taxon>Pseudomonadota</taxon>
        <taxon>Gammaproteobacteria</taxon>
        <taxon>Pseudomonadales</taxon>
        <taxon>Pseudohongiellaceae</taxon>
        <taxon>Pseudohongiella</taxon>
    </lineage>
</organism>
<dbReference type="PANTHER" id="PTHR34597:SF3">
    <property type="entry name" value="OUTER MEMBRANE TRANSPORTER CDIB"/>
    <property type="match status" value="1"/>
</dbReference>
<dbReference type="GO" id="GO:0098046">
    <property type="term" value="C:type V protein secretion system complex"/>
    <property type="evidence" value="ECO:0007669"/>
    <property type="project" value="TreeGrafter"/>
</dbReference>
<accession>A0A917GN21</accession>
<dbReference type="AlphaFoldDB" id="A0A917GN21"/>
<keyword evidence="3" id="KW-1185">Reference proteome</keyword>
<dbReference type="GO" id="GO:0046819">
    <property type="term" value="P:protein secretion by the type V secretion system"/>
    <property type="evidence" value="ECO:0007669"/>
    <property type="project" value="TreeGrafter"/>
</dbReference>
<dbReference type="EMBL" id="BMIY01000003">
    <property type="protein sequence ID" value="GGG52281.1"/>
    <property type="molecule type" value="Genomic_DNA"/>
</dbReference>
<dbReference type="Gene3D" id="2.40.160.50">
    <property type="entry name" value="membrane protein fhac: a member of the omp85/tpsb transporter family"/>
    <property type="match status" value="1"/>
</dbReference>
<evidence type="ECO:0000313" key="3">
    <source>
        <dbReference type="Proteomes" id="UP000627715"/>
    </source>
</evidence>
<dbReference type="Pfam" id="PF03865">
    <property type="entry name" value="ShlB"/>
    <property type="match status" value="1"/>
</dbReference>
<dbReference type="GO" id="GO:0008320">
    <property type="term" value="F:protein transmembrane transporter activity"/>
    <property type="evidence" value="ECO:0007669"/>
    <property type="project" value="TreeGrafter"/>
</dbReference>
<dbReference type="InterPro" id="IPR005565">
    <property type="entry name" value="Hemolysn_activator_HlyB_C"/>
</dbReference>
<dbReference type="Proteomes" id="UP000627715">
    <property type="component" value="Unassembled WGS sequence"/>
</dbReference>
<evidence type="ECO:0000313" key="2">
    <source>
        <dbReference type="EMBL" id="GGG52281.1"/>
    </source>
</evidence>
<dbReference type="InterPro" id="IPR051544">
    <property type="entry name" value="TPS_OM_transporter"/>
</dbReference>
<feature type="domain" description="Haemolysin activator HlyB C-terminal" evidence="1">
    <location>
        <begin position="19"/>
        <end position="174"/>
    </location>
</feature>
<dbReference type="RefSeq" id="WP_157885571.1">
    <property type="nucleotide sequence ID" value="NZ_BMIY01000003.1"/>
</dbReference>
<comment type="caution">
    <text evidence="2">The sequence shown here is derived from an EMBL/GenBank/DDBJ whole genome shotgun (WGS) entry which is preliminary data.</text>
</comment>
<dbReference type="PANTHER" id="PTHR34597">
    <property type="entry name" value="SLR1661 PROTEIN"/>
    <property type="match status" value="1"/>
</dbReference>
<reference evidence="2" key="1">
    <citation type="journal article" date="2014" name="Int. J. Syst. Evol. Microbiol.">
        <title>Complete genome sequence of Corynebacterium casei LMG S-19264T (=DSM 44701T), isolated from a smear-ripened cheese.</title>
        <authorList>
            <consortium name="US DOE Joint Genome Institute (JGI-PGF)"/>
            <person name="Walter F."/>
            <person name="Albersmeier A."/>
            <person name="Kalinowski J."/>
            <person name="Ruckert C."/>
        </authorList>
    </citation>
    <scope>NUCLEOTIDE SEQUENCE</scope>
    <source>
        <strain evidence="2">CGMCC 1.15425</strain>
    </source>
</reference>
<protein>
    <recommendedName>
        <fullName evidence="1">Haemolysin activator HlyB C-terminal domain-containing protein</fullName>
    </recommendedName>
</protein>
<reference evidence="2" key="2">
    <citation type="submission" date="2020-09" db="EMBL/GenBank/DDBJ databases">
        <authorList>
            <person name="Sun Q."/>
            <person name="Zhou Y."/>
        </authorList>
    </citation>
    <scope>NUCLEOTIDE SEQUENCE</scope>
    <source>
        <strain evidence="2">CGMCC 1.15425</strain>
    </source>
</reference>
<name>A0A917GN21_9GAMM</name>
<evidence type="ECO:0000259" key="1">
    <source>
        <dbReference type="Pfam" id="PF03865"/>
    </source>
</evidence>
<dbReference type="OrthoDB" id="5664954at2"/>